<dbReference type="RefSeq" id="XP_073554537.1">
    <property type="nucleotide sequence ID" value="XM_073707009.1"/>
</dbReference>
<name>A0ABY2GRD2_9HYPO</name>
<dbReference type="GeneID" id="300581459"/>
<gene>
    <name evidence="1" type="ORF">CCMA1212_009947</name>
</gene>
<proteinExistence type="predicted"/>
<evidence type="ECO:0000313" key="1">
    <source>
        <dbReference type="EMBL" id="TFA98335.1"/>
    </source>
</evidence>
<evidence type="ECO:0000313" key="2">
    <source>
        <dbReference type="Proteomes" id="UP001642720"/>
    </source>
</evidence>
<reference evidence="1 2" key="1">
    <citation type="submission" date="2018-01" db="EMBL/GenBank/DDBJ databases">
        <title>Genome characterization of the sugarcane-associated fungus Trichoderma ghanense CCMA-1212 and their application in lignocelulose bioconversion.</title>
        <authorList>
            <person name="Steindorff A.S."/>
            <person name="Mendes T.D."/>
            <person name="Vilela E.S.D."/>
            <person name="Rodrigues D.S."/>
            <person name="Formighieri E.F."/>
            <person name="Melo I.S."/>
            <person name="Favaro L.C.L."/>
        </authorList>
    </citation>
    <scope>NUCLEOTIDE SEQUENCE [LARGE SCALE GENOMIC DNA]</scope>
    <source>
        <strain evidence="1 2">CCMA-1212</strain>
    </source>
</reference>
<evidence type="ECO:0008006" key="3">
    <source>
        <dbReference type="Google" id="ProtNLM"/>
    </source>
</evidence>
<dbReference type="Proteomes" id="UP001642720">
    <property type="component" value="Unassembled WGS sequence"/>
</dbReference>
<dbReference type="EMBL" id="PPTA01000021">
    <property type="protein sequence ID" value="TFA98335.1"/>
    <property type="molecule type" value="Genomic_DNA"/>
</dbReference>
<organism evidence="1 2">
    <name type="scientific">Trichoderma ghanense</name>
    <dbReference type="NCBI Taxonomy" id="65468"/>
    <lineage>
        <taxon>Eukaryota</taxon>
        <taxon>Fungi</taxon>
        <taxon>Dikarya</taxon>
        <taxon>Ascomycota</taxon>
        <taxon>Pezizomycotina</taxon>
        <taxon>Sordariomycetes</taxon>
        <taxon>Hypocreomycetidae</taxon>
        <taxon>Hypocreales</taxon>
        <taxon>Hypocreaceae</taxon>
        <taxon>Trichoderma</taxon>
    </lineage>
</organism>
<accession>A0ABY2GRD2</accession>
<keyword evidence="2" id="KW-1185">Reference proteome</keyword>
<sequence length="88" mass="9846">MQLLLAWLALTERRHSTPSYRCKKALGLVSDDRLWTPKSNIILEAFQLLLVVYRNFSTSALPSPYLTCVPPSPSLSPLALVDRKTTCA</sequence>
<protein>
    <recommendedName>
        <fullName evidence="3">Secreted protein</fullName>
    </recommendedName>
</protein>
<comment type="caution">
    <text evidence="1">The sequence shown here is derived from an EMBL/GenBank/DDBJ whole genome shotgun (WGS) entry which is preliminary data.</text>
</comment>